<dbReference type="AlphaFoldDB" id="A0A915II15"/>
<dbReference type="WBParaSite" id="nRc.2.0.1.t13444-RA">
    <property type="protein sequence ID" value="nRc.2.0.1.t13444-RA"/>
    <property type="gene ID" value="nRc.2.0.1.g13444"/>
</dbReference>
<dbReference type="InterPro" id="IPR043504">
    <property type="entry name" value="Peptidase_S1_PA_chymotrypsin"/>
</dbReference>
<dbReference type="Proteomes" id="UP000887565">
    <property type="component" value="Unplaced"/>
</dbReference>
<proteinExistence type="predicted"/>
<reference evidence="2" key="1">
    <citation type="submission" date="2022-11" db="UniProtKB">
        <authorList>
            <consortium name="WormBaseParasite"/>
        </authorList>
    </citation>
    <scope>IDENTIFICATION</scope>
</reference>
<sequence>MTNAESHFKNELFKSGYAEMNIPVAKYPVIPEYEPSSGAFMVKPLTAPWIVGLEQKQWNKYCASALLNESLITRAGRKDRTRFLLSTMRCIEMRLRQHKRPRLIAGCYFLDLNGYHEQIIRINKRHVYPCYDKLDVTLADWPIILELEDDIVFNSYVQPLDLVTNGSIRIDDWSFATVGWNHRKYYSPQYAIPLQAEQSKFWNDANIKLDEVSTIVTQRLYHRNDNIISNM</sequence>
<name>A0A915II15_ROMCU</name>
<dbReference type="SUPFAM" id="SSF50494">
    <property type="entry name" value="Trypsin-like serine proteases"/>
    <property type="match status" value="1"/>
</dbReference>
<accession>A0A915II15</accession>
<keyword evidence="1" id="KW-1185">Reference proteome</keyword>
<evidence type="ECO:0000313" key="2">
    <source>
        <dbReference type="WBParaSite" id="nRc.2.0.1.t13444-RA"/>
    </source>
</evidence>
<dbReference type="Gene3D" id="2.40.10.10">
    <property type="entry name" value="Trypsin-like serine proteases"/>
    <property type="match status" value="2"/>
</dbReference>
<protein>
    <submittedName>
        <fullName evidence="2">Uncharacterized protein</fullName>
    </submittedName>
</protein>
<organism evidence="1 2">
    <name type="scientific">Romanomermis culicivorax</name>
    <name type="common">Nematode worm</name>
    <dbReference type="NCBI Taxonomy" id="13658"/>
    <lineage>
        <taxon>Eukaryota</taxon>
        <taxon>Metazoa</taxon>
        <taxon>Ecdysozoa</taxon>
        <taxon>Nematoda</taxon>
        <taxon>Enoplea</taxon>
        <taxon>Dorylaimia</taxon>
        <taxon>Mermithida</taxon>
        <taxon>Mermithoidea</taxon>
        <taxon>Mermithidae</taxon>
        <taxon>Romanomermis</taxon>
    </lineage>
</organism>
<dbReference type="InterPro" id="IPR009003">
    <property type="entry name" value="Peptidase_S1_PA"/>
</dbReference>
<evidence type="ECO:0000313" key="1">
    <source>
        <dbReference type="Proteomes" id="UP000887565"/>
    </source>
</evidence>